<feature type="chain" id="PRO_5007141282" description="DUF2846 domain-containing protein" evidence="1">
    <location>
        <begin position="19"/>
        <end position="165"/>
    </location>
</feature>
<keyword evidence="1" id="KW-0732">Signal</keyword>
<dbReference type="Proteomes" id="UP000069241">
    <property type="component" value="Chromosome"/>
</dbReference>
<keyword evidence="4" id="KW-1185">Reference proteome</keyword>
<dbReference type="InterPro" id="IPR022548">
    <property type="entry name" value="DUF2846"/>
</dbReference>
<evidence type="ECO:0000259" key="2">
    <source>
        <dbReference type="Pfam" id="PF11008"/>
    </source>
</evidence>
<gene>
    <name evidence="3" type="ORF">AXF13_04775</name>
</gene>
<protein>
    <recommendedName>
        <fullName evidence="2">DUF2846 domain-containing protein</fullName>
    </recommendedName>
</protein>
<organism evidence="3 4">
    <name type="scientific">Desulfovibrio fairfieldensis</name>
    <dbReference type="NCBI Taxonomy" id="44742"/>
    <lineage>
        <taxon>Bacteria</taxon>
        <taxon>Pseudomonadati</taxon>
        <taxon>Thermodesulfobacteriota</taxon>
        <taxon>Desulfovibrionia</taxon>
        <taxon>Desulfovibrionales</taxon>
        <taxon>Desulfovibrionaceae</taxon>
        <taxon>Desulfovibrio</taxon>
    </lineage>
</organism>
<dbReference type="AlphaFoldDB" id="A0A109W3Y6"/>
<accession>A0A109W3Y6</accession>
<name>A0A109W3Y6_9BACT</name>
<dbReference type="KEGG" id="dfi:AXF13_04775"/>
<feature type="signal peptide" evidence="1">
    <location>
        <begin position="1"/>
        <end position="18"/>
    </location>
</feature>
<sequence length="165" mass="18170">MRKLICLLALAMAVALGAGCAKMPVRGDYMQDTPPQIVPDQESAVVYFLRESAFTGGGITYFIFEDDTKIGLLKSGSYFIHKATPGKHTYLAETESRAAVTLDIQPGQTYYIEGSIGMGFWAGRPQLTEITKPVADKLLPDLKYIRLATPEETDAYKQKEAENVL</sequence>
<dbReference type="STRING" id="44742.AXF13_04775"/>
<proteinExistence type="predicted"/>
<reference evidence="4" key="1">
    <citation type="submission" date="2016-02" db="EMBL/GenBank/DDBJ databases">
        <authorList>
            <person name="Holder M.E."/>
            <person name="Ajami N.J."/>
            <person name="Petrosino J.F."/>
        </authorList>
    </citation>
    <scope>NUCLEOTIDE SEQUENCE [LARGE SCALE GENOMIC DNA]</scope>
    <source>
        <strain evidence="4">CCUG 45958</strain>
    </source>
</reference>
<dbReference type="EMBL" id="CP014229">
    <property type="protein sequence ID" value="AMD89480.1"/>
    <property type="molecule type" value="Genomic_DNA"/>
</dbReference>
<dbReference type="Pfam" id="PF11008">
    <property type="entry name" value="DUF2846"/>
    <property type="match status" value="1"/>
</dbReference>
<evidence type="ECO:0000256" key="1">
    <source>
        <dbReference type="SAM" id="SignalP"/>
    </source>
</evidence>
<evidence type="ECO:0000313" key="4">
    <source>
        <dbReference type="Proteomes" id="UP000069241"/>
    </source>
</evidence>
<evidence type="ECO:0000313" key="3">
    <source>
        <dbReference type="EMBL" id="AMD89480.1"/>
    </source>
</evidence>
<dbReference type="PROSITE" id="PS51257">
    <property type="entry name" value="PROKAR_LIPOPROTEIN"/>
    <property type="match status" value="1"/>
</dbReference>
<feature type="domain" description="DUF2846" evidence="2">
    <location>
        <begin position="41"/>
        <end position="119"/>
    </location>
</feature>
<dbReference type="RefSeq" id="WP_062251851.1">
    <property type="nucleotide sequence ID" value="NZ_CP014229.1"/>
</dbReference>